<dbReference type="NCBIfam" id="TIGR01563">
    <property type="entry name" value="gp16_SPP1"/>
    <property type="match status" value="1"/>
</dbReference>
<dbReference type="EMBL" id="FOUB01000071">
    <property type="protein sequence ID" value="SFM92738.1"/>
    <property type="molecule type" value="Genomic_DNA"/>
</dbReference>
<name>A0A1I4UV10_9PROT</name>
<keyword evidence="2" id="KW-1185">Reference proteome</keyword>
<evidence type="ECO:0000313" key="1">
    <source>
        <dbReference type="EMBL" id="SFM92738.1"/>
    </source>
</evidence>
<accession>A0A1I4UV10</accession>
<dbReference type="Proteomes" id="UP000183287">
    <property type="component" value="Unassembled WGS sequence"/>
</dbReference>
<reference evidence="2" key="1">
    <citation type="submission" date="2016-10" db="EMBL/GenBank/DDBJ databases">
        <authorList>
            <person name="Varghese N."/>
            <person name="Submissions S."/>
        </authorList>
    </citation>
    <scope>NUCLEOTIDE SEQUENCE [LARGE SCALE GENOMIC DNA]</scope>
    <source>
        <strain evidence="2">Nm44</strain>
    </source>
</reference>
<dbReference type="AlphaFoldDB" id="A0A1I4UV10"/>
<protein>
    <submittedName>
        <fullName evidence="1">Phage head-tail adaptor, putative, SPP1 family</fullName>
    </submittedName>
</protein>
<evidence type="ECO:0000313" key="2">
    <source>
        <dbReference type="Proteomes" id="UP000183287"/>
    </source>
</evidence>
<dbReference type="RefSeq" id="WP_074906830.1">
    <property type="nucleotide sequence ID" value="NZ_FOUB01000071.1"/>
</dbReference>
<proteinExistence type="predicted"/>
<dbReference type="Pfam" id="PF05521">
    <property type="entry name" value="Phage_HCP"/>
    <property type="match status" value="1"/>
</dbReference>
<gene>
    <name evidence="1" type="ORF">SAMN05421863_10718</name>
</gene>
<dbReference type="InterPro" id="IPR038666">
    <property type="entry name" value="SSP1_head-tail_sf"/>
</dbReference>
<dbReference type="OrthoDB" id="5460234at2"/>
<dbReference type="InterPro" id="IPR008767">
    <property type="entry name" value="Phage_SPP1_head-tail_adaptor"/>
</dbReference>
<dbReference type="Gene3D" id="2.40.10.270">
    <property type="entry name" value="Bacteriophage SPP1 head-tail adaptor protein"/>
    <property type="match status" value="1"/>
</dbReference>
<organism evidence="1 2">
    <name type="scientific">Nitrosomonas communis</name>
    <dbReference type="NCBI Taxonomy" id="44574"/>
    <lineage>
        <taxon>Bacteria</taxon>
        <taxon>Pseudomonadati</taxon>
        <taxon>Pseudomonadota</taxon>
        <taxon>Betaproteobacteria</taxon>
        <taxon>Nitrosomonadales</taxon>
        <taxon>Nitrosomonadaceae</taxon>
        <taxon>Nitrosomonas</taxon>
    </lineage>
</organism>
<sequence>MPPPGAGKLNRQIAIQSRTQGKDAEGGITETWSDFATAWARVNYLSGNERRATQHGGQILEARTEFTIRYLSGLTNIMRVVYDGKYYNIRHINDFEDGHAFIVLTCDTGGNNGR</sequence>